<evidence type="ECO:0000259" key="1">
    <source>
        <dbReference type="Pfam" id="PF04326"/>
    </source>
</evidence>
<dbReference type="AlphaFoldDB" id="A0A1G8FMU2"/>
<name>A0A1G8FMU2_9ACTN</name>
<dbReference type="GO" id="GO:0003677">
    <property type="term" value="F:DNA binding"/>
    <property type="evidence" value="ECO:0007669"/>
    <property type="project" value="UniProtKB-KW"/>
</dbReference>
<protein>
    <submittedName>
        <fullName evidence="2">Putative DNA-binding domain-containing protein</fullName>
    </submittedName>
</protein>
<dbReference type="InterPro" id="IPR007421">
    <property type="entry name" value="Schlafen_AlbA_2_dom"/>
</dbReference>
<proteinExistence type="predicted"/>
<feature type="domain" description="Schlafen AlbA-2" evidence="1">
    <location>
        <begin position="224"/>
        <end position="334"/>
    </location>
</feature>
<evidence type="ECO:0000313" key="2">
    <source>
        <dbReference type="EMBL" id="SDH83448.1"/>
    </source>
</evidence>
<dbReference type="OrthoDB" id="4330464at2"/>
<keyword evidence="3" id="KW-1185">Reference proteome</keyword>
<dbReference type="Pfam" id="PF04326">
    <property type="entry name" value="SLFN_AlbA_2"/>
    <property type="match status" value="1"/>
</dbReference>
<gene>
    <name evidence="2" type="ORF">SAMN05421505_12411</name>
</gene>
<dbReference type="Proteomes" id="UP000198923">
    <property type="component" value="Unassembled WGS sequence"/>
</dbReference>
<dbReference type="InterPro" id="IPR038461">
    <property type="entry name" value="Schlafen_AlbA_2_dom_sf"/>
</dbReference>
<sequence>MLHRVRYCTKPRGISIATCGRIPWAYRDRLLVFREIVEHASATSLRRALLQGVGIGEADIEESNRQRRPPVASGWEAVKEALYPWLVAIDFADVREEDRDPDAEIVFMEPVSLRLMKSGKFQVQVLLGQVFFSSKPTSRSYLPILREWVIRRNARLVFLGFDEVDGLVAQIDIPSCKGMSVGSLRKLGLDFLSAVRLLETGHPDAELLLAALAAGEIDSLHQYENLWVEVKERDYPQSAKGKIEFGQDVTRFANAERGGILILGVGEKKDGRGSRIKKIHPIWKSVSEDKRRKILDSVVYPPIEGLRVRNLEIEDRRGTGTIVVIEVPPQREQLKPFLVHGVILGGEIEGSFIGIVRRRGEDSIVVNIAEIHSMITRGRAR</sequence>
<dbReference type="Gene3D" id="3.30.950.30">
    <property type="entry name" value="Schlafen, AAA domain"/>
    <property type="match status" value="1"/>
</dbReference>
<organism evidence="2 3">
    <name type="scientific">Sinosporangium album</name>
    <dbReference type="NCBI Taxonomy" id="504805"/>
    <lineage>
        <taxon>Bacteria</taxon>
        <taxon>Bacillati</taxon>
        <taxon>Actinomycetota</taxon>
        <taxon>Actinomycetes</taxon>
        <taxon>Streptosporangiales</taxon>
        <taxon>Streptosporangiaceae</taxon>
        <taxon>Sinosporangium</taxon>
    </lineage>
</organism>
<reference evidence="2 3" key="1">
    <citation type="submission" date="2016-10" db="EMBL/GenBank/DDBJ databases">
        <authorList>
            <person name="de Groot N.N."/>
        </authorList>
    </citation>
    <scope>NUCLEOTIDE SEQUENCE [LARGE SCALE GENOMIC DNA]</scope>
    <source>
        <strain evidence="2 3">CPCC 201354</strain>
    </source>
</reference>
<accession>A0A1G8FMU2</accession>
<evidence type="ECO:0000313" key="3">
    <source>
        <dbReference type="Proteomes" id="UP000198923"/>
    </source>
</evidence>
<keyword evidence="2" id="KW-0238">DNA-binding</keyword>
<dbReference type="EMBL" id="FNCN01000024">
    <property type="protein sequence ID" value="SDH83448.1"/>
    <property type="molecule type" value="Genomic_DNA"/>
</dbReference>